<protein>
    <submittedName>
        <fullName evidence="2">Uncharacterized protein</fullName>
    </submittedName>
</protein>
<evidence type="ECO:0000313" key="3">
    <source>
        <dbReference type="Proteomes" id="UP000028922"/>
    </source>
</evidence>
<dbReference type="EMBL" id="JPSP01000002">
    <property type="protein sequence ID" value="KFF41851.1"/>
    <property type="molecule type" value="Genomic_DNA"/>
</dbReference>
<dbReference type="STRING" id="1527444.ucyna2_00230"/>
<gene>
    <name evidence="2" type="ORF">ucyna2_00230</name>
</gene>
<proteinExistence type="predicted"/>
<dbReference type="Proteomes" id="UP000028922">
    <property type="component" value="Unassembled WGS sequence"/>
</dbReference>
<evidence type="ECO:0000313" key="2">
    <source>
        <dbReference type="EMBL" id="KFF41851.1"/>
    </source>
</evidence>
<reference evidence="2 3" key="1">
    <citation type="submission" date="2014-08" db="EMBL/GenBank/DDBJ databases">
        <title>Comparative genomics reveals surprising divergence of two closely related strains of uncultivated UCYN-A cyanobacteria.</title>
        <authorList>
            <person name="Bombar D."/>
            <person name="Heller P."/>
            <person name="Sanchez-Baracaldo P."/>
            <person name="Carter B.J."/>
            <person name="Zert J.P."/>
        </authorList>
    </citation>
    <scope>NUCLEOTIDE SEQUENCE [LARGE SCALE GENOMIC DNA]</scope>
</reference>
<accession>A0A086CI37</accession>
<keyword evidence="1" id="KW-1133">Transmembrane helix</keyword>
<dbReference type="AlphaFoldDB" id="A0A086CI37"/>
<feature type="transmembrane region" description="Helical" evidence="1">
    <location>
        <begin position="6"/>
        <end position="31"/>
    </location>
</feature>
<comment type="caution">
    <text evidence="2">The sequence shown here is derived from an EMBL/GenBank/DDBJ whole genome shotgun (WGS) entry which is preliminary data.</text>
</comment>
<name>A0A086CI37_9CHRO</name>
<organism evidence="2 3">
    <name type="scientific">Candidatus Atelocyanobacterium thalassa isolate SIO64986</name>
    <dbReference type="NCBI Taxonomy" id="1527444"/>
    <lineage>
        <taxon>Bacteria</taxon>
        <taxon>Bacillati</taxon>
        <taxon>Cyanobacteriota</taxon>
        <taxon>Cyanophyceae</taxon>
        <taxon>Oscillatoriophycideae</taxon>
        <taxon>Chroococcales</taxon>
        <taxon>Aphanothecaceae</taxon>
        <taxon>Candidatus Atelocyanobacterium</taxon>
        <taxon>Candidatus Atelocyanobacterium thalassae</taxon>
    </lineage>
</organism>
<keyword evidence="1" id="KW-0812">Transmembrane</keyword>
<keyword evidence="1" id="KW-0472">Membrane</keyword>
<sequence>MMYYLAILISIVVPDFFCTTINIKTFILLIIHASTSSCKLNQDEIYLSEF</sequence>
<evidence type="ECO:0000256" key="1">
    <source>
        <dbReference type="SAM" id="Phobius"/>
    </source>
</evidence>